<evidence type="ECO:0000313" key="4">
    <source>
        <dbReference type="Proteomes" id="UP001499989"/>
    </source>
</evidence>
<sequence>MYELDALRIVAALSVMLYHYTFSGPAGGLSSIGFPRIGQVTRYGYLGVDAFFVVSGFVVLLSAWNRTPRRFLVSRASRVYPAYWAAVTFTAIVCVLLGSGRFPVSGAQYLANLTMFNAPLGVENVDVVYWTLWAELRFYGVVLALILVGLTRRRVTVALWLWLGTSCLTGSGYLPASLSRLLDVPVQSSWAHYFVAGMALCLVPKYGPTRSSVLLVLASYALALHHATGFADAVADRYGASPSPAVVIALVTAIFLVMAGITTGRTRRLARPWFAHLGALTYPLYLLHAYTGFVLFNRLRGGVEPHALLMAVSFTMCVAAYALHRVVETPLAGVLRRRLMPAARLKR</sequence>
<name>A0ABN3T7F5_9ACTN</name>
<proteinExistence type="predicted"/>
<dbReference type="InterPro" id="IPR002656">
    <property type="entry name" value="Acyl_transf_3_dom"/>
</dbReference>
<dbReference type="PANTHER" id="PTHR23028">
    <property type="entry name" value="ACETYLTRANSFERASE"/>
    <property type="match status" value="1"/>
</dbReference>
<feature type="transmembrane region" description="Helical" evidence="1">
    <location>
        <begin position="273"/>
        <end position="296"/>
    </location>
</feature>
<dbReference type="Proteomes" id="UP001499989">
    <property type="component" value="Unassembled WGS sequence"/>
</dbReference>
<feature type="transmembrane region" description="Helical" evidence="1">
    <location>
        <begin position="157"/>
        <end position="178"/>
    </location>
</feature>
<reference evidence="3 4" key="1">
    <citation type="journal article" date="2019" name="Int. J. Syst. Evol. Microbiol.">
        <title>The Global Catalogue of Microorganisms (GCM) 10K type strain sequencing project: providing services to taxonomists for standard genome sequencing and annotation.</title>
        <authorList>
            <consortium name="The Broad Institute Genomics Platform"/>
            <consortium name="The Broad Institute Genome Sequencing Center for Infectious Disease"/>
            <person name="Wu L."/>
            <person name="Ma J."/>
        </authorList>
    </citation>
    <scope>NUCLEOTIDE SEQUENCE [LARGE SCALE GENOMIC DNA]</scope>
    <source>
        <strain evidence="3 4">JCM 4531</strain>
    </source>
</reference>
<keyword evidence="4" id="KW-1185">Reference proteome</keyword>
<feature type="transmembrane region" description="Helical" evidence="1">
    <location>
        <begin position="308"/>
        <end position="327"/>
    </location>
</feature>
<comment type="caution">
    <text evidence="3">The sequence shown here is derived from an EMBL/GenBank/DDBJ whole genome shotgun (WGS) entry which is preliminary data.</text>
</comment>
<feature type="transmembrane region" description="Helical" evidence="1">
    <location>
        <begin position="243"/>
        <end position="261"/>
    </location>
</feature>
<feature type="transmembrane region" description="Helical" evidence="1">
    <location>
        <begin position="190"/>
        <end position="206"/>
    </location>
</feature>
<dbReference type="PANTHER" id="PTHR23028:SF53">
    <property type="entry name" value="ACYL_TRANSF_3 DOMAIN-CONTAINING PROTEIN"/>
    <property type="match status" value="1"/>
</dbReference>
<keyword evidence="3" id="KW-0808">Transferase</keyword>
<protein>
    <submittedName>
        <fullName evidence="3">Acyltransferase</fullName>
    </submittedName>
</protein>
<dbReference type="GO" id="GO:0016746">
    <property type="term" value="F:acyltransferase activity"/>
    <property type="evidence" value="ECO:0007669"/>
    <property type="project" value="UniProtKB-KW"/>
</dbReference>
<dbReference type="RefSeq" id="WP_319123263.1">
    <property type="nucleotide sequence ID" value="NZ_BAAASK010000021.1"/>
</dbReference>
<feature type="transmembrane region" description="Helical" evidence="1">
    <location>
        <begin position="213"/>
        <end position="231"/>
    </location>
</feature>
<keyword evidence="1" id="KW-0472">Membrane</keyword>
<feature type="domain" description="Acyltransferase 3" evidence="2">
    <location>
        <begin position="2"/>
        <end position="323"/>
    </location>
</feature>
<dbReference type="Pfam" id="PF01757">
    <property type="entry name" value="Acyl_transf_3"/>
    <property type="match status" value="1"/>
</dbReference>
<keyword evidence="3" id="KW-0012">Acyltransferase</keyword>
<gene>
    <name evidence="3" type="ORF">GCM10010310_57600</name>
</gene>
<dbReference type="EMBL" id="BAAASK010000021">
    <property type="protein sequence ID" value="GAA2695699.1"/>
    <property type="molecule type" value="Genomic_DNA"/>
</dbReference>
<feature type="transmembrane region" description="Helical" evidence="1">
    <location>
        <begin position="7"/>
        <end position="23"/>
    </location>
</feature>
<keyword evidence="1" id="KW-1133">Transmembrane helix</keyword>
<feature type="transmembrane region" description="Helical" evidence="1">
    <location>
        <begin position="127"/>
        <end position="150"/>
    </location>
</feature>
<dbReference type="InterPro" id="IPR050879">
    <property type="entry name" value="Acyltransferase_3"/>
</dbReference>
<evidence type="ECO:0000313" key="3">
    <source>
        <dbReference type="EMBL" id="GAA2695699.1"/>
    </source>
</evidence>
<keyword evidence="1" id="KW-0812">Transmembrane</keyword>
<accession>A0ABN3T7F5</accession>
<evidence type="ECO:0000259" key="2">
    <source>
        <dbReference type="Pfam" id="PF01757"/>
    </source>
</evidence>
<feature type="transmembrane region" description="Helical" evidence="1">
    <location>
        <begin position="82"/>
        <end position="102"/>
    </location>
</feature>
<feature type="transmembrane region" description="Helical" evidence="1">
    <location>
        <begin position="43"/>
        <end position="61"/>
    </location>
</feature>
<organism evidence="3 4">
    <name type="scientific">Streptomyces violaceolatus</name>
    <dbReference type="NCBI Taxonomy" id="67378"/>
    <lineage>
        <taxon>Bacteria</taxon>
        <taxon>Bacillati</taxon>
        <taxon>Actinomycetota</taxon>
        <taxon>Actinomycetes</taxon>
        <taxon>Kitasatosporales</taxon>
        <taxon>Streptomycetaceae</taxon>
        <taxon>Streptomyces</taxon>
        <taxon>Streptomyces violaceoruber group</taxon>
    </lineage>
</organism>
<evidence type="ECO:0000256" key="1">
    <source>
        <dbReference type="SAM" id="Phobius"/>
    </source>
</evidence>